<dbReference type="Proteomes" id="UP000028042">
    <property type="component" value="Unassembled WGS sequence"/>
</dbReference>
<reference evidence="2 5" key="1">
    <citation type="journal article" date="2015" name="Genome Announc.">
        <title>Complete Genome Sequence of the Nitrogen-Fixing and Solvent-Producing Clostridium pasteurianum DSM 525.</title>
        <authorList>
            <person name="Poehlein A."/>
            <person name="Grosse-Honebrink A."/>
            <person name="Zhang Y."/>
            <person name="Minton N.P."/>
            <person name="Daniel R."/>
        </authorList>
    </citation>
    <scope>NUCLEOTIDE SEQUENCE [LARGE SCALE GENOMIC DNA]</scope>
    <source>
        <strain evidence="2">DSM 525</strain>
        <strain evidence="5">DSM 525 / ATCC 6013</strain>
    </source>
</reference>
<dbReference type="EMBL" id="CP009268">
    <property type="protein sequence ID" value="AJA52459.1"/>
    <property type="molecule type" value="Genomic_DNA"/>
</dbReference>
<dbReference type="InterPro" id="IPR036249">
    <property type="entry name" value="Thioredoxin-like_sf"/>
</dbReference>
<evidence type="ECO:0000313" key="4">
    <source>
        <dbReference type="Proteomes" id="UP000028042"/>
    </source>
</evidence>
<evidence type="ECO:0000313" key="5">
    <source>
        <dbReference type="Proteomes" id="UP000030905"/>
    </source>
</evidence>
<evidence type="ECO:0000259" key="1">
    <source>
        <dbReference type="Pfam" id="PF00085"/>
    </source>
</evidence>
<dbReference type="KEGG" id="cpat:CLPA_c24010"/>
<dbReference type="InterPro" id="IPR050620">
    <property type="entry name" value="Thioredoxin_H-type-like"/>
</dbReference>
<dbReference type="CDD" id="cd02947">
    <property type="entry name" value="TRX_family"/>
    <property type="match status" value="1"/>
</dbReference>
<dbReference type="Gene3D" id="3.40.30.10">
    <property type="entry name" value="Glutaredoxin"/>
    <property type="match status" value="1"/>
</dbReference>
<keyword evidence="5" id="KW-1185">Reference proteome</keyword>
<dbReference type="InterPro" id="IPR013766">
    <property type="entry name" value="Thioredoxin_domain"/>
</dbReference>
<dbReference type="KEGG" id="cpae:CPAST_c24010"/>
<dbReference type="PATRIC" id="fig|1262449.3.peg.589"/>
<sequence length="106" mass="12261">MRVLDSSDNMDSFIKENKISMIYFSSNACNVCVGLLPKIGELMEKYRKIAYVKVDIDKLQSVVGKYSIFTLPAIILFIDGKEIIREARFISIVELEKKIQRFYDLV</sequence>
<dbReference type="Pfam" id="PF00085">
    <property type="entry name" value="Thioredoxin"/>
    <property type="match status" value="1"/>
</dbReference>
<dbReference type="SUPFAM" id="SSF52833">
    <property type="entry name" value="Thioredoxin-like"/>
    <property type="match status" value="1"/>
</dbReference>
<accession>A0A0H3J3H0</accession>
<evidence type="ECO:0000313" key="2">
    <source>
        <dbReference type="EMBL" id="AJA52459.1"/>
    </source>
</evidence>
<reference evidence="3 4" key="3">
    <citation type="journal article" name="Genome Announc.">
        <title>Improved Draft Genome Sequence of Clostridium pasteurianum Strain ATCC 6013 (DSM 525) Using a Hybrid Next-Generation Sequencing Approach.</title>
        <authorList>
            <person name="Pyne M.E."/>
            <person name="Utturkar S."/>
            <person name="Brown S.D."/>
            <person name="Moo-Young M."/>
            <person name="Chung D.A."/>
            <person name="Chou C.P."/>
        </authorList>
    </citation>
    <scope>NUCLEOTIDE SEQUENCE [LARGE SCALE GENOMIC DNA]</scope>
    <source>
        <strain evidence="3 4">ATCC 6013</strain>
    </source>
</reference>
<dbReference type="Proteomes" id="UP000030905">
    <property type="component" value="Chromosome"/>
</dbReference>
<organism evidence="2 5">
    <name type="scientific">Clostridium pasteurianum DSM 525 = ATCC 6013</name>
    <dbReference type="NCBI Taxonomy" id="1262449"/>
    <lineage>
        <taxon>Bacteria</taxon>
        <taxon>Bacillati</taxon>
        <taxon>Bacillota</taxon>
        <taxon>Clostridia</taxon>
        <taxon>Eubacteriales</taxon>
        <taxon>Clostridiaceae</taxon>
        <taxon>Clostridium</taxon>
    </lineage>
</organism>
<dbReference type="AlphaFoldDB" id="A0A0H3J3H0"/>
<dbReference type="RefSeq" id="WP_003441264.1">
    <property type="nucleotide sequence ID" value="NZ_ANZB01000002.1"/>
</dbReference>
<gene>
    <name evidence="2" type="primary">trxB1</name>
    <name evidence="2" type="ORF">CLPA_c24010</name>
    <name evidence="3" type="ORF">CP6013_00778</name>
</gene>
<dbReference type="PANTHER" id="PTHR10438:SF468">
    <property type="entry name" value="THIOREDOXIN-1-RELATED"/>
    <property type="match status" value="1"/>
</dbReference>
<dbReference type="GeneID" id="93074543"/>
<protein>
    <submittedName>
        <fullName evidence="2 3">Thioredoxin</fullName>
    </submittedName>
</protein>
<evidence type="ECO:0000313" key="3">
    <source>
        <dbReference type="EMBL" id="KRU11531.1"/>
    </source>
</evidence>
<reference evidence="3" key="2">
    <citation type="submission" date="2015-10" db="EMBL/GenBank/DDBJ databases">
        <title>Improved Draft Genome Sequence of Clostridium pasteurianum Strain ATCC 6013 (DSM 525) Using a Hybrid Next-Generation Sequencing Approach.</title>
        <authorList>
            <person name="Pyne M.E."/>
            <person name="Utturkar S.M."/>
            <person name="Brown S.D."/>
            <person name="Moo-Young M."/>
            <person name="Chung D.A."/>
            <person name="Chou P.C."/>
        </authorList>
    </citation>
    <scope>NUCLEOTIDE SEQUENCE</scope>
    <source>
        <strain evidence="3">ATCC 6013</strain>
    </source>
</reference>
<name>A0A0H3J3H0_CLOPA</name>
<proteinExistence type="predicted"/>
<dbReference type="eggNOG" id="COG0526">
    <property type="taxonomic scope" value="Bacteria"/>
</dbReference>
<feature type="domain" description="Thioredoxin" evidence="1">
    <location>
        <begin position="7"/>
        <end position="85"/>
    </location>
</feature>
<dbReference type="PANTHER" id="PTHR10438">
    <property type="entry name" value="THIOREDOXIN"/>
    <property type="match status" value="1"/>
</dbReference>
<dbReference type="EMBL" id="JPGY02000001">
    <property type="protein sequence ID" value="KRU11531.1"/>
    <property type="molecule type" value="Genomic_DNA"/>
</dbReference>